<proteinExistence type="predicted"/>
<dbReference type="AlphaFoldDB" id="A0A5C3QI97"/>
<keyword evidence="2" id="KW-1185">Reference proteome</keyword>
<feature type="non-terminal residue" evidence="1">
    <location>
        <position position="1"/>
    </location>
</feature>
<dbReference type="EMBL" id="ML178830">
    <property type="protein sequence ID" value="TFL00191.1"/>
    <property type="molecule type" value="Genomic_DNA"/>
</dbReference>
<dbReference type="STRING" id="1884261.A0A5C3QI97"/>
<sequence>IIVDDFDPRITYTPSDKWTTGGGELEHNSTTHRFNDGAGSFAFTFNGQFFGTGIQVYGTLVEETSSKSPFIATFQIDDSPPVTYTSPSMNRKQYRRQFFRSAVLEENVEHRLVI</sequence>
<reference evidence="1 2" key="1">
    <citation type="journal article" date="2019" name="Nat. Ecol. Evol.">
        <title>Megaphylogeny resolves global patterns of mushroom evolution.</title>
        <authorList>
            <person name="Varga T."/>
            <person name="Krizsan K."/>
            <person name="Foldi C."/>
            <person name="Dima B."/>
            <person name="Sanchez-Garcia M."/>
            <person name="Sanchez-Ramirez S."/>
            <person name="Szollosi G.J."/>
            <person name="Szarkandi J.G."/>
            <person name="Papp V."/>
            <person name="Albert L."/>
            <person name="Andreopoulos W."/>
            <person name="Angelini C."/>
            <person name="Antonin V."/>
            <person name="Barry K.W."/>
            <person name="Bougher N.L."/>
            <person name="Buchanan P."/>
            <person name="Buyck B."/>
            <person name="Bense V."/>
            <person name="Catcheside P."/>
            <person name="Chovatia M."/>
            <person name="Cooper J."/>
            <person name="Damon W."/>
            <person name="Desjardin D."/>
            <person name="Finy P."/>
            <person name="Geml J."/>
            <person name="Haridas S."/>
            <person name="Hughes K."/>
            <person name="Justo A."/>
            <person name="Karasinski D."/>
            <person name="Kautmanova I."/>
            <person name="Kiss B."/>
            <person name="Kocsube S."/>
            <person name="Kotiranta H."/>
            <person name="LaButti K.M."/>
            <person name="Lechner B.E."/>
            <person name="Liimatainen K."/>
            <person name="Lipzen A."/>
            <person name="Lukacs Z."/>
            <person name="Mihaltcheva S."/>
            <person name="Morgado L.N."/>
            <person name="Niskanen T."/>
            <person name="Noordeloos M.E."/>
            <person name="Ohm R.A."/>
            <person name="Ortiz-Santana B."/>
            <person name="Ovrebo C."/>
            <person name="Racz N."/>
            <person name="Riley R."/>
            <person name="Savchenko A."/>
            <person name="Shiryaev A."/>
            <person name="Soop K."/>
            <person name="Spirin V."/>
            <person name="Szebenyi C."/>
            <person name="Tomsovsky M."/>
            <person name="Tulloss R.E."/>
            <person name="Uehling J."/>
            <person name="Grigoriev I.V."/>
            <person name="Vagvolgyi C."/>
            <person name="Papp T."/>
            <person name="Martin F.M."/>
            <person name="Miettinen O."/>
            <person name="Hibbett D.S."/>
            <person name="Nagy L.G."/>
        </authorList>
    </citation>
    <scope>NUCLEOTIDE SEQUENCE [LARGE SCALE GENOMIC DNA]</scope>
    <source>
        <strain evidence="1 2">CBS 309.79</strain>
    </source>
</reference>
<organism evidence="1 2">
    <name type="scientific">Pterulicium gracile</name>
    <dbReference type="NCBI Taxonomy" id="1884261"/>
    <lineage>
        <taxon>Eukaryota</taxon>
        <taxon>Fungi</taxon>
        <taxon>Dikarya</taxon>
        <taxon>Basidiomycota</taxon>
        <taxon>Agaricomycotina</taxon>
        <taxon>Agaricomycetes</taxon>
        <taxon>Agaricomycetidae</taxon>
        <taxon>Agaricales</taxon>
        <taxon>Pleurotineae</taxon>
        <taxon>Pterulaceae</taxon>
        <taxon>Pterulicium</taxon>
    </lineage>
</organism>
<dbReference type="OrthoDB" id="3265734at2759"/>
<accession>A0A5C3QI97</accession>
<feature type="non-terminal residue" evidence="1">
    <location>
        <position position="114"/>
    </location>
</feature>
<evidence type="ECO:0000313" key="2">
    <source>
        <dbReference type="Proteomes" id="UP000305067"/>
    </source>
</evidence>
<dbReference type="Gene3D" id="2.60.120.260">
    <property type="entry name" value="Galactose-binding domain-like"/>
    <property type="match status" value="1"/>
</dbReference>
<gene>
    <name evidence="1" type="ORF">BDV98DRAFT_493565</name>
</gene>
<dbReference type="Proteomes" id="UP000305067">
    <property type="component" value="Unassembled WGS sequence"/>
</dbReference>
<name>A0A5C3QI97_9AGAR</name>
<evidence type="ECO:0000313" key="1">
    <source>
        <dbReference type="EMBL" id="TFL00191.1"/>
    </source>
</evidence>
<protein>
    <submittedName>
        <fullName evidence="1">Uncharacterized protein</fullName>
    </submittedName>
</protein>